<organism evidence="3 4">
    <name type="scientific">Panagrolaimus davidi</name>
    <dbReference type="NCBI Taxonomy" id="227884"/>
    <lineage>
        <taxon>Eukaryota</taxon>
        <taxon>Metazoa</taxon>
        <taxon>Ecdysozoa</taxon>
        <taxon>Nematoda</taxon>
        <taxon>Chromadorea</taxon>
        <taxon>Rhabditida</taxon>
        <taxon>Tylenchina</taxon>
        <taxon>Panagrolaimomorpha</taxon>
        <taxon>Panagrolaimoidea</taxon>
        <taxon>Panagrolaimidae</taxon>
        <taxon>Panagrolaimus</taxon>
    </lineage>
</organism>
<dbReference type="SUPFAM" id="SSF53300">
    <property type="entry name" value="vWA-like"/>
    <property type="match status" value="1"/>
</dbReference>
<evidence type="ECO:0000313" key="3">
    <source>
        <dbReference type="Proteomes" id="UP000887578"/>
    </source>
</evidence>
<accession>A0A914QKV3</accession>
<dbReference type="PANTHER" id="PTHR31024:SF3">
    <property type="entry name" value="C-TYPE LECTIN-RELATED"/>
    <property type="match status" value="1"/>
</dbReference>
<dbReference type="Pfam" id="PF00092">
    <property type="entry name" value="VWA"/>
    <property type="match status" value="1"/>
</dbReference>
<protein>
    <submittedName>
        <fullName evidence="4">VWFA domain-containing protein</fullName>
    </submittedName>
</protein>
<name>A0A914QKV3_9BILA</name>
<feature type="domain" description="VWFA" evidence="2">
    <location>
        <begin position="48"/>
        <end position="229"/>
    </location>
</feature>
<dbReference type="WBParaSite" id="PDA_v2.g4261.t1">
    <property type="protein sequence ID" value="PDA_v2.g4261.t1"/>
    <property type="gene ID" value="PDA_v2.g4261"/>
</dbReference>
<dbReference type="SMART" id="SM00327">
    <property type="entry name" value="VWA"/>
    <property type="match status" value="1"/>
</dbReference>
<dbReference type="Gene3D" id="3.10.100.10">
    <property type="entry name" value="Mannose-Binding Protein A, subunit A"/>
    <property type="match status" value="1"/>
</dbReference>
<dbReference type="Gene3D" id="3.40.50.410">
    <property type="entry name" value="von Willebrand factor, type A domain"/>
    <property type="match status" value="1"/>
</dbReference>
<dbReference type="Proteomes" id="UP000887578">
    <property type="component" value="Unplaced"/>
</dbReference>
<feature type="chain" id="PRO_5038056493" evidence="1">
    <location>
        <begin position="17"/>
        <end position="396"/>
    </location>
</feature>
<dbReference type="InterPro" id="IPR016187">
    <property type="entry name" value="CTDL_fold"/>
</dbReference>
<dbReference type="PANTHER" id="PTHR31024">
    <property type="entry name" value="C-TYPE LECTIN"/>
    <property type="match status" value="1"/>
</dbReference>
<sequence length="396" mass="44964">MYFFVFVFLIVSLVPAQQSVVRNSPTDDPQSNAIGYLCSNETTQAWLDIVFVIDTSDAMSRRNFNSLVGQIATFMQPFTFGQTEKHTIRVAVITYGINVVEQYLLTDTTDFENFIDFLFDLSFNLQFDENGANAQGALQEAYYLLLSESSFRKPLIILIAASYDKAGFNGADKTANAIKNNGINIIVINFASSDGVLTNALQKISSPGFYYVSNQDNINSLIPFALTQINCFCPSGYIQFRYYNTAWKNYTNYAECLFGFSSDTLPTVATRVCKPGILVPITSQTKFDFIADHVLPHELPGKKKFTIGLHKSSSADEEWKWWGYNETEYSLGNYPSMFDIPNKEDNYGYFWNHYGFNWTLQTGNNVELPYICQLRACDAEYICDQTQAKKMLEKVY</sequence>
<dbReference type="InterPro" id="IPR016186">
    <property type="entry name" value="C-type_lectin-like/link_sf"/>
</dbReference>
<reference evidence="4" key="1">
    <citation type="submission" date="2022-11" db="UniProtKB">
        <authorList>
            <consortium name="WormBaseParasite"/>
        </authorList>
    </citation>
    <scope>IDENTIFICATION</scope>
</reference>
<evidence type="ECO:0000259" key="2">
    <source>
        <dbReference type="PROSITE" id="PS50234"/>
    </source>
</evidence>
<keyword evidence="3" id="KW-1185">Reference proteome</keyword>
<feature type="signal peptide" evidence="1">
    <location>
        <begin position="1"/>
        <end position="16"/>
    </location>
</feature>
<dbReference type="AlphaFoldDB" id="A0A914QKV3"/>
<proteinExistence type="predicted"/>
<evidence type="ECO:0000313" key="4">
    <source>
        <dbReference type="WBParaSite" id="PDA_v2.g4261.t1"/>
    </source>
</evidence>
<dbReference type="SUPFAM" id="SSF56436">
    <property type="entry name" value="C-type lectin-like"/>
    <property type="match status" value="1"/>
</dbReference>
<dbReference type="InterPro" id="IPR036465">
    <property type="entry name" value="vWFA_dom_sf"/>
</dbReference>
<dbReference type="PROSITE" id="PS50234">
    <property type="entry name" value="VWFA"/>
    <property type="match status" value="1"/>
</dbReference>
<keyword evidence="1" id="KW-0732">Signal</keyword>
<dbReference type="InterPro" id="IPR002035">
    <property type="entry name" value="VWF_A"/>
</dbReference>
<evidence type="ECO:0000256" key="1">
    <source>
        <dbReference type="SAM" id="SignalP"/>
    </source>
</evidence>